<protein>
    <submittedName>
        <fullName evidence="2">DUF6077 domain-containing protein</fullName>
    </submittedName>
</protein>
<feature type="transmembrane region" description="Helical" evidence="1">
    <location>
        <begin position="111"/>
        <end position="132"/>
    </location>
</feature>
<evidence type="ECO:0000313" key="3">
    <source>
        <dbReference type="Proteomes" id="UP001285244"/>
    </source>
</evidence>
<dbReference type="InterPro" id="IPR045723">
    <property type="entry name" value="DUF6077"/>
</dbReference>
<accession>A0ABU4WPU9</accession>
<feature type="transmembrane region" description="Helical" evidence="1">
    <location>
        <begin position="267"/>
        <end position="289"/>
    </location>
</feature>
<reference evidence="2 3" key="1">
    <citation type="submission" date="2022-03" db="EMBL/GenBank/DDBJ databases">
        <title>Novel taxa within the pig intestine.</title>
        <authorList>
            <person name="Wylensek D."/>
            <person name="Bishof K."/>
            <person name="Afrizal A."/>
            <person name="Clavel T."/>
        </authorList>
    </citation>
    <scope>NUCLEOTIDE SEQUENCE [LARGE SCALE GENOMIC DNA]</scope>
    <source>
        <strain evidence="2 3">Cla-KB-P134</strain>
    </source>
</reference>
<organism evidence="2 3">
    <name type="scientific">Absicoccus intestinalis</name>
    <dbReference type="NCBI Taxonomy" id="2926319"/>
    <lineage>
        <taxon>Bacteria</taxon>
        <taxon>Bacillati</taxon>
        <taxon>Bacillota</taxon>
        <taxon>Erysipelotrichia</taxon>
        <taxon>Erysipelotrichales</taxon>
        <taxon>Erysipelotrichaceae</taxon>
        <taxon>Absicoccus</taxon>
    </lineage>
</organism>
<dbReference type="RefSeq" id="WP_320325794.1">
    <property type="nucleotide sequence ID" value="NZ_JALBUS010000008.1"/>
</dbReference>
<keyword evidence="3" id="KW-1185">Reference proteome</keyword>
<feature type="transmembrane region" description="Helical" evidence="1">
    <location>
        <begin position="448"/>
        <end position="471"/>
    </location>
</feature>
<feature type="transmembrane region" description="Helical" evidence="1">
    <location>
        <begin position="6"/>
        <end position="25"/>
    </location>
</feature>
<feature type="transmembrane region" description="Helical" evidence="1">
    <location>
        <begin position="392"/>
        <end position="410"/>
    </location>
</feature>
<feature type="transmembrane region" description="Helical" evidence="1">
    <location>
        <begin position="483"/>
        <end position="502"/>
    </location>
</feature>
<proteinExistence type="predicted"/>
<evidence type="ECO:0000313" key="2">
    <source>
        <dbReference type="EMBL" id="MDX8417507.1"/>
    </source>
</evidence>
<evidence type="ECO:0000256" key="1">
    <source>
        <dbReference type="SAM" id="Phobius"/>
    </source>
</evidence>
<feature type="transmembrane region" description="Helical" evidence="1">
    <location>
        <begin position="301"/>
        <end position="326"/>
    </location>
</feature>
<dbReference type="Proteomes" id="UP001285244">
    <property type="component" value="Unassembled WGS sequence"/>
</dbReference>
<sequence length="663" mass="78672">MYWLLSLVFWFFMFNFYYFLGDVLLDFFGYEKDTGKRFIIGFLFTYLLTFLVVFPSQNLHLSWHIYFIVQCIVFGVVLVLLIKSEKTVIKDTYQNIRHNFKTNLRQFVRENWVLCIFVFLFLVFSISNQVSFYHMNYDDGYYIGKMVNSIGSTALDNENYYNGALLHSYHFDLARGINTYEISYAFLSKLFFIQPPFFCRVTMQLHNYVFFCIIYKELAKLMLKKEYAQYALVPFFLFLIAHGFLMYGTTNIHIRSFDLWQFQTAMFYGGSVVRTFSFPVLMIFSWPLLKKFQCKSFICVLLLFLSFLSFSSIAIPNIILFVVFILTIKCFDSSYQLYKQKNKRKFIISCFLFALFILCVLATKKLDHLPLGDMADKYAGCVQNFNAYYHEYYLNDVCWVYGFVPIILAFEYGKDRYQRYVPTFIFLFYLFFKTLYLKELAMYSAFNIFFVVLRTVSSLQYLLVFIFGVCIVQRIILLNKRKVWVNILSAFTIVSTLTYIQVNRAQMNTYDFLGSGISRDGYYFKRVLDVNTTMTPRITNEIGTYFNALPYGNYRLYTPDLFPYDGTMMPDASFNIVSNRIQIHSRSGFGKMDRAEAKKLNDFCVKTKHESINEILPILEKYKTDYILVFTNQARDQLENQNQQLVLESKESNNPYYLFKLRY</sequence>
<name>A0ABU4WPU9_9FIRM</name>
<gene>
    <name evidence="2" type="ORF">MOZ64_06585</name>
</gene>
<keyword evidence="1" id="KW-0472">Membrane</keyword>
<keyword evidence="1" id="KW-0812">Transmembrane</keyword>
<feature type="transmembrane region" description="Helical" evidence="1">
    <location>
        <begin position="227"/>
        <end position="247"/>
    </location>
</feature>
<comment type="caution">
    <text evidence="2">The sequence shown here is derived from an EMBL/GenBank/DDBJ whole genome shotgun (WGS) entry which is preliminary data.</text>
</comment>
<dbReference type="EMBL" id="JALBUS010000008">
    <property type="protein sequence ID" value="MDX8417507.1"/>
    <property type="molecule type" value="Genomic_DNA"/>
</dbReference>
<feature type="transmembrane region" description="Helical" evidence="1">
    <location>
        <begin position="417"/>
        <end position="436"/>
    </location>
</feature>
<feature type="transmembrane region" description="Helical" evidence="1">
    <location>
        <begin position="346"/>
        <end position="363"/>
    </location>
</feature>
<keyword evidence="1" id="KW-1133">Transmembrane helix</keyword>
<feature type="transmembrane region" description="Helical" evidence="1">
    <location>
        <begin position="63"/>
        <end position="82"/>
    </location>
</feature>
<feature type="transmembrane region" description="Helical" evidence="1">
    <location>
        <begin position="37"/>
        <end position="57"/>
    </location>
</feature>
<dbReference type="Pfam" id="PF19554">
    <property type="entry name" value="DUF6077"/>
    <property type="match status" value="1"/>
</dbReference>